<dbReference type="OrthoDB" id="9807888at2"/>
<dbReference type="EMBL" id="CP011541">
    <property type="protein sequence ID" value="AKK04031.1"/>
    <property type="molecule type" value="Genomic_DNA"/>
</dbReference>
<dbReference type="Pfam" id="PF00497">
    <property type="entry name" value="SBP_bac_3"/>
    <property type="match status" value="1"/>
</dbReference>
<feature type="signal peptide" evidence="4">
    <location>
        <begin position="1"/>
        <end position="22"/>
    </location>
</feature>
<name>A0A0G3GS54_9CORY</name>
<protein>
    <submittedName>
        <fullName evidence="6">Amino acid ABC transporter substrate-binding protein</fullName>
    </submittedName>
</protein>
<dbReference type="PANTHER" id="PTHR30085">
    <property type="entry name" value="AMINO ACID ABC TRANSPORTER PERMEASE"/>
    <property type="match status" value="1"/>
</dbReference>
<evidence type="ECO:0000259" key="5">
    <source>
        <dbReference type="SMART" id="SM00062"/>
    </source>
</evidence>
<comment type="similarity">
    <text evidence="1">Belongs to the bacterial solute-binding protein 3 family.</text>
</comment>
<dbReference type="Proteomes" id="UP000035368">
    <property type="component" value="Chromosome"/>
</dbReference>
<keyword evidence="3 4" id="KW-0732">Signal</keyword>
<dbReference type="Gene3D" id="3.40.190.10">
    <property type="entry name" value="Periplasmic binding protein-like II"/>
    <property type="match status" value="2"/>
</dbReference>
<dbReference type="GO" id="GO:0006865">
    <property type="term" value="P:amino acid transport"/>
    <property type="evidence" value="ECO:0007669"/>
    <property type="project" value="TreeGrafter"/>
</dbReference>
<dbReference type="PATRIC" id="fig|1050174.4.peg.2219"/>
<evidence type="ECO:0000313" key="7">
    <source>
        <dbReference type="Proteomes" id="UP000035368"/>
    </source>
</evidence>
<evidence type="ECO:0000256" key="2">
    <source>
        <dbReference type="ARBA" id="ARBA00022448"/>
    </source>
</evidence>
<keyword evidence="7" id="KW-1185">Reference proteome</keyword>
<dbReference type="RefSeq" id="WP_047240939.1">
    <property type="nucleotide sequence ID" value="NZ_CP011541.1"/>
</dbReference>
<keyword evidence="2" id="KW-0813">Transport</keyword>
<dbReference type="CDD" id="cd13690">
    <property type="entry name" value="PBP2_GluB"/>
    <property type="match status" value="1"/>
</dbReference>
<dbReference type="SUPFAM" id="SSF53850">
    <property type="entry name" value="Periplasmic binding protein-like II"/>
    <property type="match status" value="1"/>
</dbReference>
<evidence type="ECO:0000313" key="6">
    <source>
        <dbReference type="EMBL" id="AKK04031.1"/>
    </source>
</evidence>
<dbReference type="STRING" id="1050174.CEPID_11010"/>
<evidence type="ECO:0000256" key="1">
    <source>
        <dbReference type="ARBA" id="ARBA00010333"/>
    </source>
</evidence>
<dbReference type="GO" id="GO:0005576">
    <property type="term" value="C:extracellular region"/>
    <property type="evidence" value="ECO:0007669"/>
    <property type="project" value="TreeGrafter"/>
</dbReference>
<dbReference type="AlphaFoldDB" id="A0A0G3GS54"/>
<dbReference type="InterPro" id="IPR051455">
    <property type="entry name" value="Bact_solute-bind_prot3"/>
</dbReference>
<feature type="chain" id="PRO_5002554349" evidence="4">
    <location>
        <begin position="23"/>
        <end position="329"/>
    </location>
</feature>
<dbReference type="SMART" id="SM00062">
    <property type="entry name" value="PBPb"/>
    <property type="match status" value="1"/>
</dbReference>
<dbReference type="KEGG" id="cei:CEPID_11010"/>
<organism evidence="6 7">
    <name type="scientific">Corynebacterium epidermidicanis</name>
    <dbReference type="NCBI Taxonomy" id="1050174"/>
    <lineage>
        <taxon>Bacteria</taxon>
        <taxon>Bacillati</taxon>
        <taxon>Actinomycetota</taxon>
        <taxon>Actinomycetes</taxon>
        <taxon>Mycobacteriales</taxon>
        <taxon>Corynebacteriaceae</taxon>
        <taxon>Corynebacterium</taxon>
    </lineage>
</organism>
<evidence type="ECO:0000256" key="3">
    <source>
        <dbReference type="ARBA" id="ARBA00022729"/>
    </source>
</evidence>
<reference evidence="6 7" key="1">
    <citation type="submission" date="2015-05" db="EMBL/GenBank/DDBJ databases">
        <title>Complete genome sequence of Corynebacterium epidermidicanis DSM 45586, isolated from the skin of a dog suffering from pruritus.</title>
        <authorList>
            <person name="Ruckert C."/>
            <person name="Albersmeier A."/>
            <person name="Winkler A."/>
            <person name="Tauch A."/>
        </authorList>
    </citation>
    <scope>NUCLEOTIDE SEQUENCE [LARGE SCALE GENOMIC DNA]</scope>
    <source>
        <strain evidence="6 7">DSM 45586</strain>
    </source>
</reference>
<proteinExistence type="inferred from homology"/>
<feature type="domain" description="Solute-binding protein family 3/N-terminal" evidence="5">
    <location>
        <begin position="87"/>
        <end position="314"/>
    </location>
</feature>
<accession>A0A0G3GS54</accession>
<sequence length="329" mass="36309">MRRRLLSLILAAVLTASLSACAGSPETAPSFDARKQNYQAVLPAGTQFEAGGSQPAEVPQFDNLLGSLRPDDKKPEERVPAILKRGRIIIGVDQSQNLLSFRDPISGELKGFEIDLAREISQDIFGSPDHVDFRFIDTADRVSALESGEIDVLLRSLSVTRTAQDLVFFSTPYLTTSTRMLVLESSGVNTMDDLTGRTACAVNGSTSLQQIRDKNPRANIMRTAEWADCLVLLQQGIVDAIVANDTILAGMAEQDPYAQIVGPRLTYENYGAAIASPNAQHDTVGLIRQVNSTIERLQRDGTWWKMYNQWFSEYQLAQSPPALNYRKEN</sequence>
<dbReference type="GO" id="GO:0030288">
    <property type="term" value="C:outer membrane-bounded periplasmic space"/>
    <property type="evidence" value="ECO:0007669"/>
    <property type="project" value="TreeGrafter"/>
</dbReference>
<dbReference type="PANTHER" id="PTHR30085:SF6">
    <property type="entry name" value="ABC TRANSPORTER GLUTAMINE-BINDING PROTEIN GLNH"/>
    <property type="match status" value="1"/>
</dbReference>
<dbReference type="PROSITE" id="PS51257">
    <property type="entry name" value="PROKAR_LIPOPROTEIN"/>
    <property type="match status" value="1"/>
</dbReference>
<dbReference type="InterPro" id="IPR001638">
    <property type="entry name" value="Solute-binding_3/MltF_N"/>
</dbReference>
<evidence type="ECO:0000256" key="4">
    <source>
        <dbReference type="SAM" id="SignalP"/>
    </source>
</evidence>
<gene>
    <name evidence="6" type="ORF">CEPID_11010</name>
</gene>